<dbReference type="InterPro" id="IPR051465">
    <property type="entry name" value="Cell_Envelope_Struct_Comp"/>
</dbReference>
<evidence type="ECO:0000313" key="4">
    <source>
        <dbReference type="EMBL" id="AUO19737.1"/>
    </source>
</evidence>
<evidence type="ECO:0000313" key="5">
    <source>
        <dbReference type="Proteomes" id="UP000235589"/>
    </source>
</evidence>
<keyword evidence="1" id="KW-0677">Repeat</keyword>
<dbReference type="KEGG" id="mpec:B9O19_01579"/>
<dbReference type="AlphaFoldDB" id="A0A2K9P3A8"/>
<organism evidence="4 5">
    <name type="scientific">Monoglobus pectinilyticus</name>
    <dbReference type="NCBI Taxonomy" id="1981510"/>
    <lineage>
        <taxon>Bacteria</taxon>
        <taxon>Bacillati</taxon>
        <taxon>Bacillota</taxon>
        <taxon>Clostridia</taxon>
        <taxon>Monoglobales</taxon>
        <taxon>Monoglobaceae</taxon>
        <taxon>Monoglobus</taxon>
    </lineage>
</organism>
<dbReference type="GO" id="GO:0030246">
    <property type="term" value="F:carbohydrate binding"/>
    <property type="evidence" value="ECO:0007669"/>
    <property type="project" value="InterPro"/>
</dbReference>
<name>A0A2K9P3A8_9FIRM</name>
<dbReference type="GO" id="GO:0000272">
    <property type="term" value="P:polysaccharide catabolic process"/>
    <property type="evidence" value="ECO:0007669"/>
    <property type="project" value="InterPro"/>
</dbReference>
<protein>
    <submittedName>
        <fullName evidence="4">S-layer domain-containing protein</fullName>
    </submittedName>
</protein>
<gene>
    <name evidence="4" type="ORF">B9O19_01579</name>
</gene>
<proteinExistence type="predicted"/>
<dbReference type="RefSeq" id="WP_102365916.1">
    <property type="nucleotide sequence ID" value="NZ_CP020991.1"/>
</dbReference>
<sequence>MRSMKKLSIFVSIVMIFNLVVIPVFADNSDKSITINMISSTDTVQPGDTFEVDVNLSSNESFHSGIIGFDLSFNSNIFEYSDVNFYTSIDELGNNSSDWEELSGYNETTRHFVFGTLGTTVYAEGENTSNTVAKIFFRVKDKDEYGTQTIKIEKFNGVDSELNNLEASLPTIQISVVSDIVPTPNPTAEPTEAPTAKPTSKPSGNTNNSTDPTSTPTATPAVSESPVPTSTPEVTVAPTASPSGQIFGDVTEGYWAYSYIMDLYANNIVNGDKDGNFYPENNVTRAEFTKMAVSLFEIESSSTESAFTDVPADEWYAEYVAAAAEAGIVTGTSETTFSPDETVTREQMATIIGRKLNLISETASEYTDADTIADYALGYVTGLTEAGYLTGDDSGMFRPQATATRAESAALLSRVRTSNTAE</sequence>
<dbReference type="InterPro" id="IPR001119">
    <property type="entry name" value="SLH_dom"/>
</dbReference>
<dbReference type="PROSITE" id="PS51272">
    <property type="entry name" value="SLH"/>
    <property type="match status" value="3"/>
</dbReference>
<dbReference type="SUPFAM" id="SSF49384">
    <property type="entry name" value="Carbohydrate-binding domain"/>
    <property type="match status" value="1"/>
</dbReference>
<dbReference type="GeneID" id="98062971"/>
<dbReference type="EMBL" id="CP020991">
    <property type="protein sequence ID" value="AUO19737.1"/>
    <property type="molecule type" value="Genomic_DNA"/>
</dbReference>
<dbReference type="Pfam" id="PF00963">
    <property type="entry name" value="Cohesin"/>
    <property type="match status" value="1"/>
</dbReference>
<feature type="domain" description="SLH" evidence="3">
    <location>
        <begin position="303"/>
        <end position="366"/>
    </location>
</feature>
<dbReference type="Proteomes" id="UP000235589">
    <property type="component" value="Chromosome"/>
</dbReference>
<feature type="region of interest" description="Disordered" evidence="2">
    <location>
        <begin position="180"/>
        <end position="243"/>
    </location>
</feature>
<reference evidence="4 5" key="1">
    <citation type="submission" date="2017-04" db="EMBL/GenBank/DDBJ databases">
        <title>Monoglobus pectinilyticus 14 draft genome.</title>
        <authorList>
            <person name="Kim C."/>
            <person name="Rosendale D.I."/>
            <person name="Kelly W.J."/>
            <person name="Tannock G.W."/>
            <person name="Patchett M.L."/>
            <person name="Jordens J.Z."/>
        </authorList>
    </citation>
    <scope>NUCLEOTIDE SEQUENCE [LARGE SCALE GENOMIC DNA]</scope>
    <source>
        <strain evidence="4 5">14</strain>
    </source>
</reference>
<evidence type="ECO:0000256" key="2">
    <source>
        <dbReference type="SAM" id="MobiDB-lite"/>
    </source>
</evidence>
<dbReference type="Pfam" id="PF00395">
    <property type="entry name" value="SLH"/>
    <property type="match status" value="3"/>
</dbReference>
<dbReference type="PANTHER" id="PTHR43308:SF5">
    <property type="entry name" value="S-LAYER PROTEIN _ PEPTIDOGLYCAN ENDO-BETA-N-ACETYLGLUCOSAMINIDASE"/>
    <property type="match status" value="1"/>
</dbReference>
<evidence type="ECO:0000256" key="1">
    <source>
        <dbReference type="ARBA" id="ARBA00022737"/>
    </source>
</evidence>
<dbReference type="InterPro" id="IPR008965">
    <property type="entry name" value="CBM2/CBM3_carb-bd_dom_sf"/>
</dbReference>
<feature type="compositionally biased region" description="Low complexity" evidence="2">
    <location>
        <begin position="186"/>
        <end position="226"/>
    </location>
</feature>
<dbReference type="PANTHER" id="PTHR43308">
    <property type="entry name" value="OUTER MEMBRANE PROTEIN ALPHA-RELATED"/>
    <property type="match status" value="1"/>
</dbReference>
<accession>A0A2K9P3A8</accession>
<dbReference type="Gene3D" id="2.60.40.680">
    <property type="match status" value="1"/>
</dbReference>
<evidence type="ECO:0000259" key="3">
    <source>
        <dbReference type="PROSITE" id="PS51272"/>
    </source>
</evidence>
<dbReference type="CDD" id="cd08547">
    <property type="entry name" value="Type_II_cohesin"/>
    <property type="match status" value="1"/>
</dbReference>
<dbReference type="InterPro" id="IPR002102">
    <property type="entry name" value="Cohesin_dom"/>
</dbReference>
<keyword evidence="5" id="KW-1185">Reference proteome</keyword>
<feature type="compositionally biased region" description="Polar residues" evidence="2">
    <location>
        <begin position="227"/>
        <end position="243"/>
    </location>
</feature>
<dbReference type="OrthoDB" id="467434at2"/>
<feature type="domain" description="SLH" evidence="3">
    <location>
        <begin position="243"/>
        <end position="302"/>
    </location>
</feature>
<feature type="domain" description="SLH" evidence="3">
    <location>
        <begin position="367"/>
        <end position="422"/>
    </location>
</feature>